<organism evidence="3 4">
    <name type="scientific">Agromyces larvae</name>
    <dbReference type="NCBI Taxonomy" id="2929802"/>
    <lineage>
        <taxon>Bacteria</taxon>
        <taxon>Bacillati</taxon>
        <taxon>Actinomycetota</taxon>
        <taxon>Actinomycetes</taxon>
        <taxon>Micrococcales</taxon>
        <taxon>Microbacteriaceae</taxon>
        <taxon>Agromyces</taxon>
    </lineage>
</organism>
<feature type="transmembrane region" description="Helical" evidence="1">
    <location>
        <begin position="81"/>
        <end position="102"/>
    </location>
</feature>
<reference evidence="3 4" key="1">
    <citation type="submission" date="2022-03" db="EMBL/GenBank/DDBJ databases">
        <title>Mucilaginibacter sp. isolated from the gut of Protaetia brevitarsis seulensis larvae.</title>
        <authorList>
            <person name="Won M."/>
            <person name="Kim S.-J."/>
            <person name="Kwon S.-W."/>
        </authorList>
    </citation>
    <scope>NUCLEOTIDE SEQUENCE [LARGE SCALE GENOMIC DNA]</scope>
    <source>
        <strain evidence="3 4">CFWR-12</strain>
    </source>
</reference>
<feature type="transmembrane region" description="Helical" evidence="1">
    <location>
        <begin position="12"/>
        <end position="36"/>
    </location>
</feature>
<feature type="transmembrane region" description="Helical" evidence="1">
    <location>
        <begin position="108"/>
        <end position="126"/>
    </location>
</feature>
<evidence type="ECO:0000259" key="2">
    <source>
        <dbReference type="Pfam" id="PF23636"/>
    </source>
</evidence>
<evidence type="ECO:0000256" key="1">
    <source>
        <dbReference type="SAM" id="Phobius"/>
    </source>
</evidence>
<dbReference type="Proteomes" id="UP000832097">
    <property type="component" value="Chromosome"/>
</dbReference>
<sequence length="136" mass="14376">MADRAIRPTGVTVVAVLAWISGALDLISGILLLFLLPVQAVVDQFQGTGGLLTAAIGSIIVGLIVVLVAGGLLNGNSAARLVVTVVEVLSIIGGLFLVFAYYGNRPEVIWEWLGILFSLIVVLLLWSRKASAFFRS</sequence>
<evidence type="ECO:0000313" key="4">
    <source>
        <dbReference type="Proteomes" id="UP000832097"/>
    </source>
</evidence>
<gene>
    <name evidence="3" type="ORF">MTO99_11290</name>
</gene>
<keyword evidence="1" id="KW-0812">Transmembrane</keyword>
<proteinExistence type="predicted"/>
<name>A0ABY4C1X1_9MICO</name>
<dbReference type="Pfam" id="PF23636">
    <property type="entry name" value="DUF7144"/>
    <property type="match status" value="1"/>
</dbReference>
<feature type="domain" description="DUF7144" evidence="2">
    <location>
        <begin position="11"/>
        <end position="128"/>
    </location>
</feature>
<feature type="transmembrane region" description="Helical" evidence="1">
    <location>
        <begin position="48"/>
        <end position="69"/>
    </location>
</feature>
<dbReference type="InterPro" id="IPR055568">
    <property type="entry name" value="DUF7144"/>
</dbReference>
<protein>
    <recommendedName>
        <fullName evidence="2">DUF7144 domain-containing protein</fullName>
    </recommendedName>
</protein>
<dbReference type="RefSeq" id="WP_243553707.1">
    <property type="nucleotide sequence ID" value="NZ_CP094528.1"/>
</dbReference>
<keyword evidence="4" id="KW-1185">Reference proteome</keyword>
<accession>A0ABY4C1X1</accession>
<dbReference type="EMBL" id="CP094528">
    <property type="protein sequence ID" value="UOE42775.1"/>
    <property type="molecule type" value="Genomic_DNA"/>
</dbReference>
<keyword evidence="1" id="KW-0472">Membrane</keyword>
<keyword evidence="1" id="KW-1133">Transmembrane helix</keyword>
<evidence type="ECO:0000313" key="3">
    <source>
        <dbReference type="EMBL" id="UOE42775.1"/>
    </source>
</evidence>